<dbReference type="InterPro" id="IPR002109">
    <property type="entry name" value="Glutaredoxin"/>
</dbReference>
<keyword evidence="1" id="KW-0732">Signal</keyword>
<evidence type="ECO:0000313" key="4">
    <source>
        <dbReference type="Proteomes" id="UP000070174"/>
    </source>
</evidence>
<feature type="domain" description="Glutaredoxin" evidence="2">
    <location>
        <begin position="209"/>
        <end position="247"/>
    </location>
</feature>
<comment type="caution">
    <text evidence="3">The sequence shown here is derived from an EMBL/GenBank/DDBJ whole genome shotgun (WGS) entry which is preliminary data.</text>
</comment>
<reference evidence="3 4" key="1">
    <citation type="submission" date="2016-01" db="EMBL/GenBank/DDBJ databases">
        <authorList>
            <person name="Oliw E.H."/>
        </authorList>
    </citation>
    <scope>NUCLEOTIDE SEQUENCE [LARGE SCALE GENOMIC DNA]</scope>
    <source>
        <strain evidence="3 4">CMW7756A</strain>
    </source>
</reference>
<gene>
    <name evidence="3" type="ORF">HMPREF3229_01887</name>
</gene>
<dbReference type="Proteomes" id="UP000070174">
    <property type="component" value="Unassembled WGS sequence"/>
</dbReference>
<dbReference type="SUPFAM" id="SSF52833">
    <property type="entry name" value="Thioredoxin-like"/>
    <property type="match status" value="1"/>
</dbReference>
<feature type="chain" id="PRO_5007458356" description="Glutaredoxin domain-containing protein" evidence="1">
    <location>
        <begin position="22"/>
        <end position="306"/>
    </location>
</feature>
<dbReference type="PATRIC" id="fig|54005.3.peg.1850"/>
<dbReference type="Gene3D" id="3.40.30.10">
    <property type="entry name" value="Glutaredoxin"/>
    <property type="match status" value="1"/>
</dbReference>
<dbReference type="InterPro" id="IPR036249">
    <property type="entry name" value="Thioredoxin-like_sf"/>
</dbReference>
<dbReference type="EMBL" id="LRQE01000050">
    <property type="protein sequence ID" value="KXA27816.1"/>
    <property type="molecule type" value="Genomic_DNA"/>
</dbReference>
<organism evidence="3">
    <name type="scientific">Peptoniphilus harei</name>
    <dbReference type="NCBI Taxonomy" id="54005"/>
    <lineage>
        <taxon>Bacteria</taxon>
        <taxon>Bacillati</taxon>
        <taxon>Bacillota</taxon>
        <taxon>Tissierellia</taxon>
        <taxon>Tissierellales</taxon>
        <taxon>Peptoniphilaceae</taxon>
        <taxon>Peptoniphilus</taxon>
    </lineage>
</organism>
<evidence type="ECO:0000259" key="2">
    <source>
        <dbReference type="Pfam" id="PF00462"/>
    </source>
</evidence>
<protein>
    <recommendedName>
        <fullName evidence="2">Glutaredoxin domain-containing protein</fullName>
    </recommendedName>
</protein>
<sequence length="306" mass="35505">MKKSIILLGLLILLSPLSVSASSKRSEAKVKEVDLASDEKMAFVSGENVSFDGRDLEIKAYLINRSNYVKIRDVAALLKDTPAKFDLAYDKEKQSVIISKGKNYKDPFSFKEDKRKEEKIVKETRQKIVDDKGQEIELKGYFMDGYNYFRLRDLGKVLDFGVAYDFKDQRVLLSSDNPKLADVFEEDYFTPPVNKIKTKGGEENISFLIYGFDECPYCQKLKAYLDGKGIKYLARDIRDCEGKKDEVFKEFYGEFAEFNDRVYYPTHIMTLEKDGKKISKCVVGFEKENYDDIFKKIYDNTYFVEK</sequence>
<accession>A0A133PH06</accession>
<dbReference type="RefSeq" id="WP_060800778.1">
    <property type="nucleotide sequence ID" value="NZ_KQ957105.1"/>
</dbReference>
<dbReference type="Pfam" id="PF00462">
    <property type="entry name" value="Glutaredoxin"/>
    <property type="match status" value="1"/>
</dbReference>
<name>A0A133PH06_9FIRM</name>
<dbReference type="AlphaFoldDB" id="A0A133PH06"/>
<feature type="signal peptide" evidence="1">
    <location>
        <begin position="1"/>
        <end position="21"/>
    </location>
</feature>
<proteinExistence type="predicted"/>
<evidence type="ECO:0000256" key="1">
    <source>
        <dbReference type="SAM" id="SignalP"/>
    </source>
</evidence>
<evidence type="ECO:0000313" key="3">
    <source>
        <dbReference type="EMBL" id="KXA27816.1"/>
    </source>
</evidence>